<dbReference type="EMBL" id="ML119196">
    <property type="protein sequence ID" value="RPB07102.1"/>
    <property type="molecule type" value="Genomic_DNA"/>
</dbReference>
<evidence type="ECO:0000313" key="2">
    <source>
        <dbReference type="Proteomes" id="UP000277580"/>
    </source>
</evidence>
<dbReference type="AlphaFoldDB" id="A0A3N4KCQ5"/>
<dbReference type="OrthoDB" id="10405984at2759"/>
<dbReference type="Proteomes" id="UP000277580">
    <property type="component" value="Unassembled WGS sequence"/>
</dbReference>
<name>A0A3N4KCQ5_9PEZI</name>
<accession>A0A3N4KCQ5</accession>
<dbReference type="InParanoid" id="A0A3N4KCQ5"/>
<proteinExistence type="predicted"/>
<reference evidence="1 2" key="1">
    <citation type="journal article" date="2018" name="Nat. Ecol. Evol.">
        <title>Pezizomycetes genomes reveal the molecular basis of ectomycorrhizal truffle lifestyle.</title>
        <authorList>
            <person name="Murat C."/>
            <person name="Payen T."/>
            <person name="Noel B."/>
            <person name="Kuo A."/>
            <person name="Morin E."/>
            <person name="Chen J."/>
            <person name="Kohler A."/>
            <person name="Krizsan K."/>
            <person name="Balestrini R."/>
            <person name="Da Silva C."/>
            <person name="Montanini B."/>
            <person name="Hainaut M."/>
            <person name="Levati E."/>
            <person name="Barry K.W."/>
            <person name="Belfiori B."/>
            <person name="Cichocki N."/>
            <person name="Clum A."/>
            <person name="Dockter R.B."/>
            <person name="Fauchery L."/>
            <person name="Guy J."/>
            <person name="Iotti M."/>
            <person name="Le Tacon F."/>
            <person name="Lindquist E.A."/>
            <person name="Lipzen A."/>
            <person name="Malagnac F."/>
            <person name="Mello A."/>
            <person name="Molinier V."/>
            <person name="Miyauchi S."/>
            <person name="Poulain J."/>
            <person name="Riccioni C."/>
            <person name="Rubini A."/>
            <person name="Sitrit Y."/>
            <person name="Splivallo R."/>
            <person name="Traeger S."/>
            <person name="Wang M."/>
            <person name="Zifcakova L."/>
            <person name="Wipf D."/>
            <person name="Zambonelli A."/>
            <person name="Paolocci F."/>
            <person name="Nowrousian M."/>
            <person name="Ottonello S."/>
            <person name="Baldrian P."/>
            <person name="Spatafora J.W."/>
            <person name="Henrissat B."/>
            <person name="Nagy L.G."/>
            <person name="Aury J.M."/>
            <person name="Wincker P."/>
            <person name="Grigoriev I.V."/>
            <person name="Bonfante P."/>
            <person name="Martin F.M."/>
        </authorList>
    </citation>
    <scope>NUCLEOTIDE SEQUENCE [LARGE SCALE GENOMIC DNA]</scope>
    <source>
        <strain evidence="1 2">CCBAS932</strain>
    </source>
</reference>
<protein>
    <submittedName>
        <fullName evidence="1">Uncharacterized protein</fullName>
    </submittedName>
</protein>
<keyword evidence="2" id="KW-1185">Reference proteome</keyword>
<sequence>MLQKTFFGPADFLPCSESAIKQKLMSNNLMSNTLPSGVAFCHDMNSLPAAVKANTIELANNDVKLYNDWIRAPIKRNHRLKKPLKPIPPTAFPTVSEHIKQLTCFEMPMPNDRPMHSRHFFIRMRLRGIIDIEEELLNSIVQHLNDLQDLRGDNRTSGFTIAMMEGDLLRQLRVIRGARWIKLKVMCELAIIQQEVDHWSSEQPDD</sequence>
<evidence type="ECO:0000313" key="1">
    <source>
        <dbReference type="EMBL" id="RPB07102.1"/>
    </source>
</evidence>
<gene>
    <name evidence="1" type="ORF">P167DRAFT_550046</name>
</gene>
<organism evidence="1 2">
    <name type="scientific">Morchella conica CCBAS932</name>
    <dbReference type="NCBI Taxonomy" id="1392247"/>
    <lineage>
        <taxon>Eukaryota</taxon>
        <taxon>Fungi</taxon>
        <taxon>Dikarya</taxon>
        <taxon>Ascomycota</taxon>
        <taxon>Pezizomycotina</taxon>
        <taxon>Pezizomycetes</taxon>
        <taxon>Pezizales</taxon>
        <taxon>Morchellaceae</taxon>
        <taxon>Morchella</taxon>
    </lineage>
</organism>